<keyword evidence="4" id="KW-1185">Reference proteome</keyword>
<sequence>MTTSHQPTTTAIDPALVAGNRRSLAGYAAQHFLWHCEAGVATITLNRPERKNPLTFDAYAELRDLFRALKYATDVHVVVLQGAGGNFCSGGDVHEIIGPLINLPAPELLMFTRMTGDLVNAMRGCPQPLIAAVDGVCAGAGAIIAMASDLRVGTARSKTAFLFNRVGLAGCDMGACAILPRLIGQGRASELLYTGRSLGGEEAERWGFFNRLVAPEALEATAASLAADLAAGPTFANGITKTMLHQEWAMTVDQAIEAEAQAQALCMLTQDFRRAYEAFVARSKPVFQGN</sequence>
<evidence type="ECO:0000256" key="2">
    <source>
        <dbReference type="RuleBase" id="RU003707"/>
    </source>
</evidence>
<protein>
    <submittedName>
        <fullName evidence="3">Enoyl-CoA hydratase family protein</fullName>
    </submittedName>
</protein>
<evidence type="ECO:0000256" key="1">
    <source>
        <dbReference type="ARBA" id="ARBA00005254"/>
    </source>
</evidence>
<evidence type="ECO:0000313" key="4">
    <source>
        <dbReference type="Proteomes" id="UP001379945"/>
    </source>
</evidence>
<dbReference type="Pfam" id="PF00378">
    <property type="entry name" value="ECH_1"/>
    <property type="match status" value="1"/>
</dbReference>
<dbReference type="Gene3D" id="3.90.226.10">
    <property type="entry name" value="2-enoyl-CoA Hydratase, Chain A, domain 1"/>
    <property type="match status" value="1"/>
</dbReference>
<dbReference type="PANTHER" id="PTHR43459">
    <property type="entry name" value="ENOYL-COA HYDRATASE"/>
    <property type="match status" value="1"/>
</dbReference>
<dbReference type="NCBIfam" id="NF006107">
    <property type="entry name" value="PRK08258.1"/>
    <property type="match status" value="1"/>
</dbReference>
<evidence type="ECO:0000313" key="3">
    <source>
        <dbReference type="EMBL" id="MEK8047436.1"/>
    </source>
</evidence>
<organism evidence="3 4">
    <name type="scientific">Ideonella margarita</name>
    <dbReference type="NCBI Taxonomy" id="2984191"/>
    <lineage>
        <taxon>Bacteria</taxon>
        <taxon>Pseudomonadati</taxon>
        <taxon>Pseudomonadota</taxon>
        <taxon>Betaproteobacteria</taxon>
        <taxon>Burkholderiales</taxon>
        <taxon>Sphaerotilaceae</taxon>
        <taxon>Ideonella</taxon>
    </lineage>
</organism>
<comment type="similarity">
    <text evidence="1 2">Belongs to the enoyl-CoA hydratase/isomerase family.</text>
</comment>
<dbReference type="InterPro" id="IPR029045">
    <property type="entry name" value="ClpP/crotonase-like_dom_sf"/>
</dbReference>
<gene>
    <name evidence="3" type="ORF">AACH00_13825</name>
</gene>
<dbReference type="InterPro" id="IPR014748">
    <property type="entry name" value="Enoyl-CoA_hydra_C"/>
</dbReference>
<dbReference type="EMBL" id="JBBUTI010000009">
    <property type="protein sequence ID" value="MEK8047436.1"/>
    <property type="molecule type" value="Genomic_DNA"/>
</dbReference>
<accession>A0ABU9C704</accession>
<dbReference type="CDD" id="cd06558">
    <property type="entry name" value="crotonase-like"/>
    <property type="match status" value="1"/>
</dbReference>
<reference evidence="3 4" key="1">
    <citation type="submission" date="2024-04" db="EMBL/GenBank/DDBJ databases">
        <title>Novel species of the genus Ideonella isolated from streams.</title>
        <authorList>
            <person name="Lu H."/>
        </authorList>
    </citation>
    <scope>NUCLEOTIDE SEQUENCE [LARGE SCALE GENOMIC DNA]</scope>
    <source>
        <strain evidence="3 4">LYT19W</strain>
    </source>
</reference>
<dbReference type="InterPro" id="IPR001753">
    <property type="entry name" value="Enoyl-CoA_hydra/iso"/>
</dbReference>
<dbReference type="Gene3D" id="1.10.12.10">
    <property type="entry name" value="Lyase 2-enoyl-coa Hydratase, Chain A, domain 2"/>
    <property type="match status" value="1"/>
</dbReference>
<proteinExistence type="inferred from homology"/>
<name>A0ABU9C704_9BURK</name>
<comment type="caution">
    <text evidence="3">The sequence shown here is derived from an EMBL/GenBank/DDBJ whole genome shotgun (WGS) entry which is preliminary data.</text>
</comment>
<dbReference type="Proteomes" id="UP001379945">
    <property type="component" value="Unassembled WGS sequence"/>
</dbReference>
<dbReference type="SUPFAM" id="SSF52096">
    <property type="entry name" value="ClpP/crotonase"/>
    <property type="match status" value="1"/>
</dbReference>
<dbReference type="InterPro" id="IPR018376">
    <property type="entry name" value="Enoyl-CoA_hyd/isom_CS"/>
</dbReference>
<dbReference type="PANTHER" id="PTHR43459:SF1">
    <property type="entry name" value="EG:BACN32G11.4 PROTEIN"/>
    <property type="match status" value="1"/>
</dbReference>
<dbReference type="PROSITE" id="PS00166">
    <property type="entry name" value="ENOYL_COA_HYDRATASE"/>
    <property type="match status" value="1"/>
</dbReference>
<dbReference type="RefSeq" id="WP_341399744.1">
    <property type="nucleotide sequence ID" value="NZ_JBBUTI010000009.1"/>
</dbReference>